<proteinExistence type="predicted"/>
<keyword evidence="3 6" id="KW-0812">Transmembrane</keyword>
<feature type="transmembrane region" description="Helical" evidence="6">
    <location>
        <begin position="49"/>
        <end position="68"/>
    </location>
</feature>
<feature type="transmembrane region" description="Helical" evidence="6">
    <location>
        <begin position="156"/>
        <end position="180"/>
    </location>
</feature>
<evidence type="ECO:0000256" key="3">
    <source>
        <dbReference type="ARBA" id="ARBA00022692"/>
    </source>
</evidence>
<keyword evidence="4 6" id="KW-1133">Transmembrane helix</keyword>
<evidence type="ECO:0000256" key="4">
    <source>
        <dbReference type="ARBA" id="ARBA00022989"/>
    </source>
</evidence>
<comment type="subcellular location">
    <subcellularLocation>
        <location evidence="1">Cell membrane</location>
        <topology evidence="1">Multi-pass membrane protein</topology>
    </subcellularLocation>
</comment>
<feature type="transmembrane region" description="Helical" evidence="6">
    <location>
        <begin position="189"/>
        <end position="211"/>
    </location>
</feature>
<feature type="transmembrane region" description="Helical" evidence="6">
    <location>
        <begin position="80"/>
        <end position="104"/>
    </location>
</feature>
<dbReference type="AlphaFoldDB" id="A0A221M7H2"/>
<dbReference type="OrthoDB" id="5024156at2"/>
<organism evidence="7 8">
    <name type="scientific">Virgibacillus necropolis</name>
    <dbReference type="NCBI Taxonomy" id="163877"/>
    <lineage>
        <taxon>Bacteria</taxon>
        <taxon>Bacillati</taxon>
        <taxon>Bacillota</taxon>
        <taxon>Bacilli</taxon>
        <taxon>Bacillales</taxon>
        <taxon>Bacillaceae</taxon>
        <taxon>Virgibacillus</taxon>
    </lineage>
</organism>
<keyword evidence="8" id="KW-1185">Reference proteome</keyword>
<gene>
    <name evidence="7" type="ORF">CFK40_00430</name>
</gene>
<dbReference type="GO" id="GO:0005886">
    <property type="term" value="C:plasma membrane"/>
    <property type="evidence" value="ECO:0007669"/>
    <property type="project" value="UniProtKB-SubCell"/>
</dbReference>
<name>A0A221M7H2_9BACI</name>
<evidence type="ECO:0000256" key="2">
    <source>
        <dbReference type="ARBA" id="ARBA00022475"/>
    </source>
</evidence>
<feature type="transmembrane region" description="Helical" evidence="6">
    <location>
        <begin position="125"/>
        <end position="144"/>
    </location>
</feature>
<dbReference type="InterPro" id="IPR019108">
    <property type="entry name" value="Caa3_assmbl_CtaG-rel"/>
</dbReference>
<evidence type="ECO:0000256" key="1">
    <source>
        <dbReference type="ARBA" id="ARBA00004651"/>
    </source>
</evidence>
<feature type="transmembrane region" description="Helical" evidence="6">
    <location>
        <begin position="17"/>
        <end position="37"/>
    </location>
</feature>
<evidence type="ECO:0000313" key="7">
    <source>
        <dbReference type="EMBL" id="ASN03596.1"/>
    </source>
</evidence>
<dbReference type="Pfam" id="PF09678">
    <property type="entry name" value="Caa3_CtaG"/>
    <property type="match status" value="1"/>
</dbReference>
<accession>A0A221M7H2</accession>
<feature type="transmembrane region" description="Helical" evidence="6">
    <location>
        <begin position="231"/>
        <end position="250"/>
    </location>
</feature>
<keyword evidence="2" id="KW-1003">Cell membrane</keyword>
<evidence type="ECO:0008006" key="9">
    <source>
        <dbReference type="Google" id="ProtNLM"/>
    </source>
</evidence>
<dbReference type="Proteomes" id="UP000204391">
    <property type="component" value="Chromosome"/>
</dbReference>
<dbReference type="EMBL" id="CP022437">
    <property type="protein sequence ID" value="ASN03596.1"/>
    <property type="molecule type" value="Genomic_DNA"/>
</dbReference>
<dbReference type="KEGG" id="vne:CFK40_00430"/>
<reference evidence="7 8" key="1">
    <citation type="journal article" date="2003" name="Int. J. Syst. Evol. Microbiol.">
        <title>Virgibacillus carmonensis sp. nov., Virgibacillus necropolis sp. nov. and Virgibacillus picturae sp. nov., three novel species isolated from deteriorated mural paintings, transfer of the species of the genus salibacillus to Virgibacillus, as Virgibacillus marismortui comb. nov. and Virgibacillus salexigens comb. nov., and emended description of the genus Virgibacillus.</title>
        <authorList>
            <person name="Heyrman J."/>
            <person name="Logan N.A."/>
            <person name="Busse H.J."/>
            <person name="Balcaen A."/>
            <person name="Lebbe L."/>
            <person name="Rodriguez-Diaz M."/>
            <person name="Swings J."/>
            <person name="De Vos P."/>
        </authorList>
    </citation>
    <scope>NUCLEOTIDE SEQUENCE [LARGE SCALE GENOMIC DNA]</scope>
    <source>
        <strain evidence="7 8">LMG 19488</strain>
    </source>
</reference>
<evidence type="ECO:0000256" key="6">
    <source>
        <dbReference type="SAM" id="Phobius"/>
    </source>
</evidence>
<evidence type="ECO:0000256" key="5">
    <source>
        <dbReference type="ARBA" id="ARBA00023136"/>
    </source>
</evidence>
<evidence type="ECO:0000313" key="8">
    <source>
        <dbReference type="Proteomes" id="UP000204391"/>
    </source>
</evidence>
<sequence>MNINNHVNHEIGVIPQLLLALPFVLALVMYILAVVVSSRHQRSWPKYRTVYMTFGVLFAIIAVAGPLANRSHIDFTAHMFGHLFLGMLAPLLMALAAPMTLVLRTLSVPLARQLSRVLRSWPSRMFTHPAVALFLNIGGLWVLYTTSLYSLMHENILLHLIVHFHVFLAGYLFTVSIIYIDPMPHRVPFLYRAIALVIALAGHGLLSKYIYVHPPDGVPLEQAKIGGMLMYYIGDIIDVVLIFLFCLQWFRATRPRPGLAMGQ</sequence>
<protein>
    <recommendedName>
        <fullName evidence="9">Cytochrome c oxidase assembly protein</fullName>
    </recommendedName>
</protein>
<dbReference type="RefSeq" id="WP_089530170.1">
    <property type="nucleotide sequence ID" value="NZ_CP022437.1"/>
</dbReference>
<keyword evidence="5 6" id="KW-0472">Membrane</keyword>